<dbReference type="Proteomes" id="UP000194236">
    <property type="component" value="Unassembled WGS sequence"/>
</dbReference>
<comment type="caution">
    <text evidence="1">The sequence shown here is derived from an EMBL/GenBank/DDBJ whole genome shotgun (WGS) entry which is preliminary data.</text>
</comment>
<keyword evidence="2" id="KW-1185">Reference proteome</keyword>
<sequence>MLLQDLIAHFSLDEQLHEKLETVIQKRLNSENYVQIITLMDKYQTHCLPSRSPFYLDINIQNCGKIFEDALHYNQSKFIGRIFHILYDFININYRYLEEKIDPNLCEYYKQELLDDNDELYNLAIRYDTGKQDCINL</sequence>
<proteinExistence type="predicted"/>
<protein>
    <submittedName>
        <fullName evidence="1">Uncharacterized protein</fullName>
    </submittedName>
</protein>
<organism evidence="1 2">
    <name type="scientific">Euroglyphus maynei</name>
    <name type="common">Mayne's house dust mite</name>
    <dbReference type="NCBI Taxonomy" id="6958"/>
    <lineage>
        <taxon>Eukaryota</taxon>
        <taxon>Metazoa</taxon>
        <taxon>Ecdysozoa</taxon>
        <taxon>Arthropoda</taxon>
        <taxon>Chelicerata</taxon>
        <taxon>Arachnida</taxon>
        <taxon>Acari</taxon>
        <taxon>Acariformes</taxon>
        <taxon>Sarcoptiformes</taxon>
        <taxon>Astigmata</taxon>
        <taxon>Psoroptidia</taxon>
        <taxon>Analgoidea</taxon>
        <taxon>Pyroglyphidae</taxon>
        <taxon>Pyroglyphinae</taxon>
        <taxon>Euroglyphus</taxon>
    </lineage>
</organism>
<dbReference type="AlphaFoldDB" id="A0A1Y3B9N5"/>
<gene>
    <name evidence="1" type="ORF">BLA29_006907</name>
</gene>
<reference evidence="1 2" key="1">
    <citation type="submission" date="2017-03" db="EMBL/GenBank/DDBJ databases">
        <title>Genome Survey of Euroglyphus maynei.</title>
        <authorList>
            <person name="Arlian L.G."/>
            <person name="Morgan M.S."/>
            <person name="Rider S.D."/>
        </authorList>
    </citation>
    <scope>NUCLEOTIDE SEQUENCE [LARGE SCALE GENOMIC DNA]</scope>
    <source>
        <strain evidence="1">Arlian Lab</strain>
        <tissue evidence="1">Whole body</tissue>
    </source>
</reference>
<evidence type="ECO:0000313" key="1">
    <source>
        <dbReference type="EMBL" id="OTF76897.1"/>
    </source>
</evidence>
<accession>A0A1Y3B9N5</accession>
<name>A0A1Y3B9N5_EURMA</name>
<dbReference type="EMBL" id="MUJZ01035297">
    <property type="protein sequence ID" value="OTF76897.1"/>
    <property type="molecule type" value="Genomic_DNA"/>
</dbReference>
<evidence type="ECO:0000313" key="2">
    <source>
        <dbReference type="Proteomes" id="UP000194236"/>
    </source>
</evidence>